<dbReference type="GO" id="GO:0006289">
    <property type="term" value="P:nucleotide-excision repair"/>
    <property type="evidence" value="ECO:0007669"/>
    <property type="project" value="UniProtKB-UniRule"/>
</dbReference>
<sequence length="473" mass="51842">MADSDNEYASDDELKRGGKRTADGRSKQTKASWEDVKRSWDTVLETADSGLSIAEIREAEKRRRLLRDTTPLQRGIIRHLMLVLDMSFAMADKDLLPNRYRVVLDNAIGFVREYFEQNPISQLGIVGMRDGIAVRISDLSGNPAEHIEKLMQWSEQQDPQGNPSLQNALQMCRGALYQTPSHATREVLIIYGALVSIDPGDIHDTINDLVADRIRVSVVGLAGQVAICTELCKRTNNHGGNYSVAIDEVHLKELFFAATTPPVTRTPEQNTASLLMMGFPSRTLAPKDHVSYCACHAKPTREGYTCPRCGIKVCRLPIDCPICKLTLIQSTHLARSYHHLFPLKVFVEVPWSQASRSTACYSCLTPFPTGPRDTVAAAPAVLGGKSGAASKGGKQQDGGDQQKNPPKPELKGVSESGRYACQVCGNHFCIDCDVFAHETIHNCPGCQSDIREPEQNTAVAVPDGGPTPMMVDS</sequence>
<evidence type="ECO:0000256" key="13">
    <source>
        <dbReference type="PROSITE-ProRule" id="PRU00042"/>
    </source>
</evidence>
<comment type="function">
    <text evidence="11">Component of the general transcription and DNA repair factor IIH (TFIIH) core complex, which is involved in general and transcription-coupled nucleotide excision repair (NER) of damaged DNA and, when complexed to TFIIK, in RNA transcription by RNA polymerase II.</text>
</comment>
<evidence type="ECO:0000313" key="17">
    <source>
        <dbReference type="EMBL" id="KAK3397344.1"/>
    </source>
</evidence>
<dbReference type="Gene3D" id="3.30.40.10">
    <property type="entry name" value="Zinc/RING finger domain, C3HC4 (zinc finger)"/>
    <property type="match status" value="1"/>
</dbReference>
<feature type="zinc finger region" description="C4-type" evidence="12">
    <location>
        <begin position="306"/>
        <end position="323"/>
    </location>
</feature>
<dbReference type="InterPro" id="IPR004595">
    <property type="entry name" value="TFIIH_C1-like_dom"/>
</dbReference>
<keyword evidence="6 11" id="KW-0862">Zinc</keyword>
<evidence type="ECO:0000256" key="14">
    <source>
        <dbReference type="SAM" id="MobiDB-lite"/>
    </source>
</evidence>
<keyword evidence="3 11" id="KW-0479">Metal-binding</keyword>
<name>A0AAE0UBE7_SORBR</name>
<dbReference type="Gene3D" id="3.40.50.410">
    <property type="entry name" value="von Willebrand factor, type A domain"/>
    <property type="match status" value="1"/>
</dbReference>
<evidence type="ECO:0000256" key="8">
    <source>
        <dbReference type="ARBA" id="ARBA00023163"/>
    </source>
</evidence>
<evidence type="ECO:0000256" key="1">
    <source>
        <dbReference type="ARBA" id="ARBA00004123"/>
    </source>
</evidence>
<evidence type="ECO:0000256" key="6">
    <source>
        <dbReference type="ARBA" id="ARBA00022833"/>
    </source>
</evidence>
<evidence type="ECO:0000256" key="5">
    <source>
        <dbReference type="ARBA" id="ARBA00022771"/>
    </source>
</evidence>
<feature type="domain" description="VWFA" evidence="16">
    <location>
        <begin position="79"/>
        <end position="259"/>
    </location>
</feature>
<reference evidence="17" key="2">
    <citation type="submission" date="2023-07" db="EMBL/GenBank/DDBJ databases">
        <authorList>
            <consortium name="Lawrence Berkeley National Laboratory"/>
            <person name="Haridas S."/>
            <person name="Hensen N."/>
            <person name="Bonometti L."/>
            <person name="Westerberg I."/>
            <person name="Brannstrom I.O."/>
            <person name="Guillou S."/>
            <person name="Cros-Aarteil S."/>
            <person name="Calhoun S."/>
            <person name="Kuo A."/>
            <person name="Mondo S."/>
            <person name="Pangilinan J."/>
            <person name="Riley R."/>
            <person name="LaButti K."/>
            <person name="Andreopoulos B."/>
            <person name="Lipzen A."/>
            <person name="Chen C."/>
            <person name="Yanf M."/>
            <person name="Daum C."/>
            <person name="Ng V."/>
            <person name="Clum A."/>
            <person name="Steindorff A."/>
            <person name="Ohm R."/>
            <person name="Martin F."/>
            <person name="Silar P."/>
            <person name="Natvig D."/>
            <person name="Lalanne C."/>
            <person name="Gautier V."/>
            <person name="Ament-velasquez S.L."/>
            <person name="Kruys A."/>
            <person name="Hutchinson M.I."/>
            <person name="Powell A.J."/>
            <person name="Barry K."/>
            <person name="Miller A.N."/>
            <person name="Grigoriev I.V."/>
            <person name="Debuchy R."/>
            <person name="Gladieux P."/>
            <person name="Thoren M.H."/>
            <person name="Johannesson H."/>
        </authorList>
    </citation>
    <scope>NUCLEOTIDE SEQUENCE</scope>
    <source>
        <strain evidence="17">FGSC 1904</strain>
    </source>
</reference>
<comment type="similarity">
    <text evidence="2 11">Belongs to the GTF2H2 family.</text>
</comment>
<dbReference type="PROSITE" id="PS50234">
    <property type="entry name" value="VWFA"/>
    <property type="match status" value="1"/>
</dbReference>
<evidence type="ECO:0000256" key="3">
    <source>
        <dbReference type="ARBA" id="ARBA00022723"/>
    </source>
</evidence>
<feature type="region of interest" description="Disordered" evidence="14">
    <location>
        <begin position="1"/>
        <end position="35"/>
    </location>
</feature>
<dbReference type="PROSITE" id="PS50157">
    <property type="entry name" value="ZINC_FINGER_C2H2_2"/>
    <property type="match status" value="1"/>
</dbReference>
<evidence type="ECO:0000256" key="9">
    <source>
        <dbReference type="ARBA" id="ARBA00023204"/>
    </source>
</evidence>
<organism evidence="17 18">
    <name type="scientific">Sordaria brevicollis</name>
    <dbReference type="NCBI Taxonomy" id="83679"/>
    <lineage>
        <taxon>Eukaryota</taxon>
        <taxon>Fungi</taxon>
        <taxon>Dikarya</taxon>
        <taxon>Ascomycota</taxon>
        <taxon>Pezizomycotina</taxon>
        <taxon>Sordariomycetes</taxon>
        <taxon>Sordariomycetidae</taxon>
        <taxon>Sordariales</taxon>
        <taxon>Sordariaceae</taxon>
        <taxon>Sordaria</taxon>
    </lineage>
</organism>
<dbReference type="Pfam" id="PF04056">
    <property type="entry name" value="Ssl1"/>
    <property type="match status" value="1"/>
</dbReference>
<dbReference type="SMART" id="SM00327">
    <property type="entry name" value="VWA"/>
    <property type="match status" value="1"/>
</dbReference>
<evidence type="ECO:0000313" key="18">
    <source>
        <dbReference type="Proteomes" id="UP001281003"/>
    </source>
</evidence>
<feature type="region of interest" description="Disordered" evidence="14">
    <location>
        <begin position="386"/>
        <end position="412"/>
    </location>
</feature>
<dbReference type="CDD" id="cd01453">
    <property type="entry name" value="vWA_transcription_factor_IIH_type"/>
    <property type="match status" value="1"/>
</dbReference>
<dbReference type="InterPro" id="IPR012170">
    <property type="entry name" value="TFIIH_SSL1/p44"/>
</dbReference>
<evidence type="ECO:0000256" key="12">
    <source>
        <dbReference type="PIRSR" id="PIRSR015919-1"/>
    </source>
</evidence>
<dbReference type="InterPro" id="IPR007198">
    <property type="entry name" value="Ssl1-like"/>
</dbReference>
<proteinExistence type="inferred from homology"/>
<gene>
    <name evidence="17" type="ORF">B0T20DRAFT_255263</name>
</gene>
<dbReference type="AlphaFoldDB" id="A0AAE0UBE7"/>
<dbReference type="GO" id="GO:0008270">
    <property type="term" value="F:zinc ion binding"/>
    <property type="evidence" value="ECO:0007669"/>
    <property type="project" value="UniProtKB-UniRule"/>
</dbReference>
<dbReference type="InterPro" id="IPR002035">
    <property type="entry name" value="VWF_A"/>
</dbReference>
<reference evidence="17" key="1">
    <citation type="journal article" date="2023" name="Mol. Phylogenet. Evol.">
        <title>Genome-scale phylogeny and comparative genomics of the fungal order Sordariales.</title>
        <authorList>
            <person name="Hensen N."/>
            <person name="Bonometti L."/>
            <person name="Westerberg I."/>
            <person name="Brannstrom I.O."/>
            <person name="Guillou S."/>
            <person name="Cros-Aarteil S."/>
            <person name="Calhoun S."/>
            <person name="Haridas S."/>
            <person name="Kuo A."/>
            <person name="Mondo S."/>
            <person name="Pangilinan J."/>
            <person name="Riley R."/>
            <person name="LaButti K."/>
            <person name="Andreopoulos B."/>
            <person name="Lipzen A."/>
            <person name="Chen C."/>
            <person name="Yan M."/>
            <person name="Daum C."/>
            <person name="Ng V."/>
            <person name="Clum A."/>
            <person name="Steindorff A."/>
            <person name="Ohm R.A."/>
            <person name="Martin F."/>
            <person name="Silar P."/>
            <person name="Natvig D.O."/>
            <person name="Lalanne C."/>
            <person name="Gautier V."/>
            <person name="Ament-Velasquez S.L."/>
            <person name="Kruys A."/>
            <person name="Hutchinson M.I."/>
            <person name="Powell A.J."/>
            <person name="Barry K."/>
            <person name="Miller A.N."/>
            <person name="Grigoriev I.V."/>
            <person name="Debuchy R."/>
            <person name="Gladieux P."/>
            <person name="Hiltunen Thoren M."/>
            <person name="Johannesson H."/>
        </authorList>
    </citation>
    <scope>NUCLEOTIDE SEQUENCE</scope>
    <source>
        <strain evidence="17">FGSC 1904</strain>
    </source>
</reference>
<keyword evidence="9" id="KW-0234">DNA repair</keyword>
<keyword evidence="18" id="KW-1185">Reference proteome</keyword>
<evidence type="ECO:0000256" key="11">
    <source>
        <dbReference type="PIRNR" id="PIRNR015919"/>
    </source>
</evidence>
<dbReference type="NCBIfam" id="TIGR00622">
    <property type="entry name" value="ssl1"/>
    <property type="match status" value="2"/>
</dbReference>
<dbReference type="GO" id="GO:0006357">
    <property type="term" value="P:regulation of transcription by RNA polymerase II"/>
    <property type="evidence" value="ECO:0007669"/>
    <property type="project" value="UniProtKB-UniRule"/>
</dbReference>
<keyword evidence="4" id="KW-0227">DNA damage</keyword>
<dbReference type="GO" id="GO:0006351">
    <property type="term" value="P:DNA-templated transcription"/>
    <property type="evidence" value="ECO:0007669"/>
    <property type="project" value="InterPro"/>
</dbReference>
<dbReference type="InterPro" id="IPR036465">
    <property type="entry name" value="vWFA_dom_sf"/>
</dbReference>
<dbReference type="EMBL" id="JAUTDP010000008">
    <property type="protein sequence ID" value="KAK3397344.1"/>
    <property type="molecule type" value="Genomic_DNA"/>
</dbReference>
<feature type="compositionally biased region" description="Low complexity" evidence="14">
    <location>
        <begin position="387"/>
        <end position="403"/>
    </location>
</feature>
<dbReference type="GO" id="GO:0000439">
    <property type="term" value="C:transcription factor TFIIH core complex"/>
    <property type="evidence" value="ECO:0007669"/>
    <property type="project" value="UniProtKB-UniRule"/>
</dbReference>
<dbReference type="SUPFAM" id="SSF53300">
    <property type="entry name" value="vWA-like"/>
    <property type="match status" value="1"/>
</dbReference>
<evidence type="ECO:0000259" key="16">
    <source>
        <dbReference type="PROSITE" id="PS50234"/>
    </source>
</evidence>
<dbReference type="FunFam" id="3.40.50.410:FF:000015">
    <property type="entry name" value="General transcription factor IIH subunit 2"/>
    <property type="match status" value="1"/>
</dbReference>
<keyword evidence="7 11" id="KW-0805">Transcription regulation</keyword>
<dbReference type="SMART" id="SM01047">
    <property type="entry name" value="C1_4"/>
    <property type="match status" value="1"/>
</dbReference>
<accession>A0AAE0UBE7</accession>
<dbReference type="InterPro" id="IPR013087">
    <property type="entry name" value="Znf_C2H2_type"/>
</dbReference>
<dbReference type="Pfam" id="PF07975">
    <property type="entry name" value="C1_4"/>
    <property type="match status" value="1"/>
</dbReference>
<feature type="domain" description="C2H2-type" evidence="15">
    <location>
        <begin position="419"/>
        <end position="441"/>
    </location>
</feature>
<keyword evidence="10 11" id="KW-0539">Nucleus</keyword>
<dbReference type="PANTHER" id="PTHR12695">
    <property type="entry name" value="GENERAL TRANSCRIPTION FACTOR IIH SUBUNIT 2"/>
    <property type="match status" value="1"/>
</dbReference>
<comment type="caution">
    <text evidence="17">The sequence shown here is derived from an EMBL/GenBank/DDBJ whole genome shotgun (WGS) entry which is preliminary data.</text>
</comment>
<evidence type="ECO:0000259" key="15">
    <source>
        <dbReference type="PROSITE" id="PS50157"/>
    </source>
</evidence>
<evidence type="ECO:0000256" key="10">
    <source>
        <dbReference type="ARBA" id="ARBA00023242"/>
    </source>
</evidence>
<dbReference type="InterPro" id="IPR013083">
    <property type="entry name" value="Znf_RING/FYVE/PHD"/>
</dbReference>
<feature type="compositionally biased region" description="Acidic residues" evidence="14">
    <location>
        <begin position="1"/>
        <end position="11"/>
    </location>
</feature>
<evidence type="ECO:0000256" key="7">
    <source>
        <dbReference type="ARBA" id="ARBA00023015"/>
    </source>
</evidence>
<keyword evidence="5 13" id="KW-0863">Zinc-finger</keyword>
<comment type="subcellular location">
    <subcellularLocation>
        <location evidence="1 11">Nucleus</location>
    </subcellularLocation>
</comment>
<dbReference type="PANTHER" id="PTHR12695:SF2">
    <property type="entry name" value="GENERAL TRANSCRIPTION FACTOR IIH SUBUNIT 2-RELATED"/>
    <property type="match status" value="1"/>
</dbReference>
<keyword evidence="8 11" id="KW-0804">Transcription</keyword>
<dbReference type="PROSITE" id="PS00028">
    <property type="entry name" value="ZINC_FINGER_C2H2_1"/>
    <property type="match status" value="1"/>
</dbReference>
<feature type="compositionally biased region" description="Basic and acidic residues" evidence="14">
    <location>
        <begin position="12"/>
        <end position="35"/>
    </location>
</feature>
<dbReference type="Proteomes" id="UP001281003">
    <property type="component" value="Unassembled WGS sequence"/>
</dbReference>
<evidence type="ECO:0000256" key="2">
    <source>
        <dbReference type="ARBA" id="ARBA00006092"/>
    </source>
</evidence>
<evidence type="ECO:0000256" key="4">
    <source>
        <dbReference type="ARBA" id="ARBA00022763"/>
    </source>
</evidence>
<dbReference type="PIRSF" id="PIRSF015919">
    <property type="entry name" value="TFIIH_SSL1"/>
    <property type="match status" value="1"/>
</dbReference>
<protein>
    <recommendedName>
        <fullName evidence="11">General transcription and DNA repair factor IIH</fullName>
    </recommendedName>
</protein>
<dbReference type="GO" id="GO:0005675">
    <property type="term" value="C:transcription factor TFIIH holo complex"/>
    <property type="evidence" value="ECO:0007669"/>
    <property type="project" value="UniProtKB-UniRule"/>
</dbReference>
<dbReference type="InterPro" id="IPR046349">
    <property type="entry name" value="C1-like_sf"/>
</dbReference>
<dbReference type="SUPFAM" id="SSF57889">
    <property type="entry name" value="Cysteine-rich domain"/>
    <property type="match status" value="1"/>
</dbReference>